<keyword evidence="12" id="KW-0411">Iron-sulfur</keyword>
<dbReference type="Proteomes" id="UP001623592">
    <property type="component" value="Unassembled WGS sequence"/>
</dbReference>
<protein>
    <recommendedName>
        <fullName evidence="16">Nitrogenase protein alpha chain</fullName>
        <ecNumber evidence="16">1.18.6.1</ecNumber>
    </recommendedName>
</protein>
<evidence type="ECO:0000256" key="7">
    <source>
        <dbReference type="ARBA" id="ARBA00022723"/>
    </source>
</evidence>
<dbReference type="GO" id="GO:0016163">
    <property type="term" value="F:nitrogenase activity"/>
    <property type="evidence" value="ECO:0007669"/>
    <property type="project" value="UniProtKB-EC"/>
</dbReference>
<dbReference type="PANTHER" id="PTHR43457:SF1">
    <property type="entry name" value="NITROGENASE MOLYBDENUM-IRON PROTEIN ALPHA CHAIN"/>
    <property type="match status" value="1"/>
</dbReference>
<dbReference type="Gene3D" id="3.40.50.1980">
    <property type="entry name" value="Nitrogenase molybdenum iron protein domain"/>
    <property type="match status" value="2"/>
</dbReference>
<keyword evidence="7 16" id="KW-0479">Metal-binding</keyword>
<dbReference type="SUPFAM" id="SSF53807">
    <property type="entry name" value="Helical backbone' metal receptor"/>
    <property type="match status" value="1"/>
</dbReference>
<organism evidence="18 19">
    <name type="scientific">Clostridium neuense</name>
    <dbReference type="NCBI Taxonomy" id="1728934"/>
    <lineage>
        <taxon>Bacteria</taxon>
        <taxon>Bacillati</taxon>
        <taxon>Bacillota</taxon>
        <taxon>Clostridia</taxon>
        <taxon>Eubacteriales</taxon>
        <taxon>Clostridiaceae</taxon>
        <taxon>Clostridium</taxon>
    </lineage>
</organism>
<dbReference type="Pfam" id="PF00148">
    <property type="entry name" value="Oxidored_nitro"/>
    <property type="match status" value="1"/>
</dbReference>
<proteinExistence type="inferred from homology"/>
<comment type="caution">
    <text evidence="18">The sequence shown here is derived from an EMBL/GenBank/DDBJ whole genome shotgun (WGS) entry which is preliminary data.</text>
</comment>
<evidence type="ECO:0000313" key="18">
    <source>
        <dbReference type="EMBL" id="MFL0250432.1"/>
    </source>
</evidence>
<accession>A0ABW8TFA4</accession>
<evidence type="ECO:0000256" key="6">
    <source>
        <dbReference type="ARBA" id="ARBA00022505"/>
    </source>
</evidence>
<comment type="cofactor">
    <cofactor evidence="1">
        <name>[8Fe-7S] cluster</name>
        <dbReference type="ChEBI" id="CHEBI:21143"/>
    </cofactor>
</comment>
<dbReference type="NCBIfam" id="TIGR01862">
    <property type="entry name" value="N2-ase-Ialpha"/>
    <property type="match status" value="1"/>
</dbReference>
<evidence type="ECO:0000256" key="12">
    <source>
        <dbReference type="ARBA" id="ARBA00023014"/>
    </source>
</evidence>
<keyword evidence="13 15" id="KW-0535">Nitrogen fixation</keyword>
<comment type="function">
    <text evidence="3">This molybdenum-iron protein is part of the nitrogenase complex that catalyzes the key enzymatic reactions in nitrogen fixation.</text>
</comment>
<comment type="cofactor">
    <cofactor evidence="2">
        <name>[7Fe-Mo-9S-C-homocitryl] cluster</name>
        <dbReference type="ChEBI" id="CHEBI:30409"/>
    </cofactor>
</comment>
<gene>
    <name evidence="18" type="primary">nifD</name>
    <name evidence="18" type="ORF">ACJDT4_08340</name>
</gene>
<dbReference type="PROSITE" id="PS00090">
    <property type="entry name" value="NITROGENASE_1_2"/>
    <property type="match status" value="1"/>
</dbReference>
<evidence type="ECO:0000256" key="11">
    <source>
        <dbReference type="ARBA" id="ARBA00023004"/>
    </source>
</evidence>
<dbReference type="PROSITE" id="PS00699">
    <property type="entry name" value="NITROGENASE_1_1"/>
    <property type="match status" value="1"/>
</dbReference>
<evidence type="ECO:0000256" key="3">
    <source>
        <dbReference type="ARBA" id="ARBA00002621"/>
    </source>
</evidence>
<dbReference type="NCBIfam" id="TIGR01282">
    <property type="entry name" value="nifD"/>
    <property type="match status" value="1"/>
</dbReference>
<feature type="domain" description="Nitrogenase/oxidoreductase component 1" evidence="17">
    <location>
        <begin position="52"/>
        <end position="503"/>
    </location>
</feature>
<comment type="catalytic activity">
    <reaction evidence="14 16">
        <text>N2 + 8 reduced [2Fe-2S]-[ferredoxin] + 16 ATP + 16 H2O = H2 + 8 oxidized [2Fe-2S]-[ferredoxin] + 2 NH4(+) + 16 ADP + 16 phosphate + 6 H(+)</text>
        <dbReference type="Rhea" id="RHEA:21448"/>
        <dbReference type="Rhea" id="RHEA-COMP:10000"/>
        <dbReference type="Rhea" id="RHEA-COMP:10001"/>
        <dbReference type="ChEBI" id="CHEBI:15377"/>
        <dbReference type="ChEBI" id="CHEBI:15378"/>
        <dbReference type="ChEBI" id="CHEBI:17997"/>
        <dbReference type="ChEBI" id="CHEBI:18276"/>
        <dbReference type="ChEBI" id="CHEBI:28938"/>
        <dbReference type="ChEBI" id="CHEBI:30616"/>
        <dbReference type="ChEBI" id="CHEBI:33737"/>
        <dbReference type="ChEBI" id="CHEBI:33738"/>
        <dbReference type="ChEBI" id="CHEBI:43474"/>
        <dbReference type="ChEBI" id="CHEBI:456216"/>
        <dbReference type="EC" id="1.18.6.1"/>
    </reaction>
</comment>
<evidence type="ECO:0000313" key="19">
    <source>
        <dbReference type="Proteomes" id="UP001623592"/>
    </source>
</evidence>
<keyword evidence="11 16" id="KW-0408">Iron</keyword>
<dbReference type="EMBL" id="JBJIAA010000006">
    <property type="protein sequence ID" value="MFL0250432.1"/>
    <property type="molecule type" value="Genomic_DNA"/>
</dbReference>
<sequence length="532" mass="59579">MKKVVDIALEKYPAKAYKSRKTHIVIKTKENPSPEINANVRTVPGVITSRGCCYAGCKGVVMGPIKDMVHITHGPIGCAFYTWGGRRSKAKAEDGGQNFFEYVFSTDMQESDIVFGGVTKLRNAIKEAVEIFHPKAIGIYATCPVGLIGDDINAVAQEAKKLYGINVLAFSCEGYRGVTQSAGHHIANNTVMKEIIGTGTWKHEKYSINILGEYNIGGDAWEIERVLKKIGYTIVTTLTGDAGYEQIQNAHTADVNLVQCHRSINYIAEMMETKYGIPWIKCNFIGIQGTIDTLRDLAKFFDDKEIYDRTEEVIAEELSEIEGEMEYYKQKLQGKVACLFVGGSRAHTYQVLLKDLGIKTILAGYEFAHRDDYEGREVIPTIKVDADSKNIPELIIHPDEEKFRVIIPKEKADELRSKGVPIEYYGGMMKEMDANTIVVDDMNHHEMDTFIKKLNPDMFLTGVKEKYVIEKMGVLSRQLHSYDYTGPYAGFKGAVIFARELAAGVYTPAWRYITPPWKKEALIEGKVVGGEE</sequence>
<evidence type="ECO:0000256" key="9">
    <source>
        <dbReference type="ARBA" id="ARBA00022840"/>
    </source>
</evidence>
<evidence type="ECO:0000256" key="16">
    <source>
        <dbReference type="RuleBase" id="RU004022"/>
    </source>
</evidence>
<evidence type="ECO:0000256" key="13">
    <source>
        <dbReference type="ARBA" id="ARBA00023231"/>
    </source>
</evidence>
<dbReference type="Gene3D" id="3.40.50.12380">
    <property type="entry name" value="Nitrogenase MoFe cofactor biosynthesis protein NifE, C-terminal"/>
    <property type="match status" value="1"/>
</dbReference>
<dbReference type="InterPro" id="IPR005972">
    <property type="entry name" value="Nase_Mo-Fe_asu"/>
</dbReference>
<evidence type="ECO:0000256" key="1">
    <source>
        <dbReference type="ARBA" id="ARBA00001919"/>
    </source>
</evidence>
<evidence type="ECO:0000256" key="14">
    <source>
        <dbReference type="ARBA" id="ARBA00047967"/>
    </source>
</evidence>
<keyword evidence="8" id="KW-0547">Nucleotide-binding</keyword>
<evidence type="ECO:0000256" key="10">
    <source>
        <dbReference type="ARBA" id="ARBA00023002"/>
    </source>
</evidence>
<evidence type="ECO:0000256" key="4">
    <source>
        <dbReference type="ARBA" id="ARBA00011002"/>
    </source>
</evidence>
<dbReference type="InterPro" id="IPR010143">
    <property type="entry name" value="Nase_comp1_asu"/>
</dbReference>
<keyword evidence="19" id="KW-1185">Reference proteome</keyword>
<comment type="subunit">
    <text evidence="5">Tetramer of two alpha and two beta chains. Forms complex with the iron protein (nitrogenase component 2).</text>
</comment>
<evidence type="ECO:0000256" key="15">
    <source>
        <dbReference type="RuleBase" id="RU004021"/>
    </source>
</evidence>
<evidence type="ECO:0000256" key="5">
    <source>
        <dbReference type="ARBA" id="ARBA00011462"/>
    </source>
</evidence>
<evidence type="ECO:0000256" key="2">
    <source>
        <dbReference type="ARBA" id="ARBA00001969"/>
    </source>
</evidence>
<dbReference type="InterPro" id="IPR000318">
    <property type="entry name" value="Nase_comp1_CS"/>
</dbReference>
<keyword evidence="10 16" id="KW-0560">Oxidoreductase</keyword>
<evidence type="ECO:0000256" key="8">
    <source>
        <dbReference type="ARBA" id="ARBA00022741"/>
    </source>
</evidence>
<keyword evidence="6" id="KW-0500">Molybdenum</keyword>
<dbReference type="InterPro" id="IPR000510">
    <property type="entry name" value="Nase/OxRdtase_comp1"/>
</dbReference>
<dbReference type="EC" id="1.18.6.1" evidence="16"/>
<dbReference type="PANTHER" id="PTHR43457">
    <property type="entry name" value="NITROGENASE MOLYBDENUM-IRON PROTEIN ALPHA CHAIN"/>
    <property type="match status" value="1"/>
</dbReference>
<keyword evidence="9" id="KW-0067">ATP-binding</keyword>
<name>A0ABW8TFA4_9CLOT</name>
<reference evidence="18 19" key="1">
    <citation type="submission" date="2024-11" db="EMBL/GenBank/DDBJ databases">
        <authorList>
            <person name="Heng Y.C."/>
            <person name="Lim A.C.H."/>
            <person name="Lee J.K.Y."/>
            <person name="Kittelmann S."/>
        </authorList>
    </citation>
    <scope>NUCLEOTIDE SEQUENCE [LARGE SCALE GENOMIC DNA]</scope>
    <source>
        <strain evidence="18 19">WILCCON 0114</strain>
    </source>
</reference>
<evidence type="ECO:0000259" key="17">
    <source>
        <dbReference type="Pfam" id="PF00148"/>
    </source>
</evidence>
<comment type="similarity">
    <text evidence="4 15">Belongs to the NifD/NifK/NifE/NifN family.</text>
</comment>